<accession>A0A0E9QH28</accession>
<dbReference type="EMBL" id="GBXM01092488">
    <property type="protein sequence ID" value="JAH16089.1"/>
    <property type="molecule type" value="Transcribed_RNA"/>
</dbReference>
<organism evidence="1">
    <name type="scientific">Anguilla anguilla</name>
    <name type="common">European freshwater eel</name>
    <name type="synonym">Muraena anguilla</name>
    <dbReference type="NCBI Taxonomy" id="7936"/>
    <lineage>
        <taxon>Eukaryota</taxon>
        <taxon>Metazoa</taxon>
        <taxon>Chordata</taxon>
        <taxon>Craniata</taxon>
        <taxon>Vertebrata</taxon>
        <taxon>Euteleostomi</taxon>
        <taxon>Actinopterygii</taxon>
        <taxon>Neopterygii</taxon>
        <taxon>Teleostei</taxon>
        <taxon>Anguilliformes</taxon>
        <taxon>Anguillidae</taxon>
        <taxon>Anguilla</taxon>
    </lineage>
</organism>
<sequence>MYTQTSEGITLFCTALELQ</sequence>
<dbReference type="AlphaFoldDB" id="A0A0E9QH28"/>
<reference evidence="1" key="2">
    <citation type="journal article" date="2015" name="Fish Shellfish Immunol.">
        <title>Early steps in the European eel (Anguilla anguilla)-Vibrio vulnificus interaction in the gills: Role of the RtxA13 toxin.</title>
        <authorList>
            <person name="Callol A."/>
            <person name="Pajuelo D."/>
            <person name="Ebbesson L."/>
            <person name="Teles M."/>
            <person name="MacKenzie S."/>
            <person name="Amaro C."/>
        </authorList>
    </citation>
    <scope>NUCLEOTIDE SEQUENCE</scope>
</reference>
<evidence type="ECO:0000313" key="1">
    <source>
        <dbReference type="EMBL" id="JAH16089.1"/>
    </source>
</evidence>
<proteinExistence type="predicted"/>
<reference evidence="1" key="1">
    <citation type="submission" date="2014-11" db="EMBL/GenBank/DDBJ databases">
        <authorList>
            <person name="Amaro Gonzalez C."/>
        </authorList>
    </citation>
    <scope>NUCLEOTIDE SEQUENCE</scope>
</reference>
<name>A0A0E9QH28_ANGAN</name>
<protein>
    <submittedName>
        <fullName evidence="1">Uncharacterized protein</fullName>
    </submittedName>
</protein>